<evidence type="ECO:0000313" key="2">
    <source>
        <dbReference type="Proteomes" id="UP000515960"/>
    </source>
</evidence>
<evidence type="ECO:0000313" key="1">
    <source>
        <dbReference type="EMBL" id="QNL44133.1"/>
    </source>
</evidence>
<reference evidence="1 2" key="1">
    <citation type="submission" date="2020-08" db="EMBL/GenBank/DDBJ databases">
        <authorList>
            <person name="Liu C."/>
            <person name="Sun Q."/>
        </authorList>
    </citation>
    <scope>NUCLEOTIDE SEQUENCE [LARGE SCALE GENOMIC DNA]</scope>
    <source>
        <strain evidence="1 2">NSJ-62</strain>
    </source>
</reference>
<dbReference type="KEGG" id="ohi:H8790_11935"/>
<organism evidence="1 2">
    <name type="scientific">Oscillibacter hominis</name>
    <dbReference type="NCBI Taxonomy" id="2763056"/>
    <lineage>
        <taxon>Bacteria</taxon>
        <taxon>Bacillati</taxon>
        <taxon>Bacillota</taxon>
        <taxon>Clostridia</taxon>
        <taxon>Eubacteriales</taxon>
        <taxon>Oscillospiraceae</taxon>
        <taxon>Oscillibacter</taxon>
    </lineage>
</organism>
<dbReference type="Proteomes" id="UP000515960">
    <property type="component" value="Chromosome"/>
</dbReference>
<sequence length="129" mass="14003">MKAIKLTLGGQDYYLAFNGAAMFAFEDAFGGSAAYLEKAAAMGREAFEAICEAVAILAEQGELARRAMGYDQGPIPDRELLMACTMPSDMIRLRQAVLNAIVTGYGRQVESQEDVDLGLVELEQKKTKS</sequence>
<dbReference type="EMBL" id="CP060490">
    <property type="protein sequence ID" value="QNL44133.1"/>
    <property type="molecule type" value="Genomic_DNA"/>
</dbReference>
<dbReference type="AlphaFoldDB" id="A0A7G9B3K2"/>
<name>A0A7G9B3K2_9FIRM</name>
<accession>A0A7G9B3K2</accession>
<dbReference type="RefSeq" id="WP_187332734.1">
    <property type="nucleotide sequence ID" value="NZ_CP060490.1"/>
</dbReference>
<gene>
    <name evidence="1" type="ORF">H8790_11935</name>
</gene>
<protein>
    <submittedName>
        <fullName evidence="1">Uncharacterized protein</fullName>
    </submittedName>
</protein>
<proteinExistence type="predicted"/>
<keyword evidence="2" id="KW-1185">Reference proteome</keyword>